<feature type="region of interest" description="Disordered" evidence="1">
    <location>
        <begin position="1"/>
        <end position="46"/>
    </location>
</feature>
<feature type="region of interest" description="Disordered" evidence="1">
    <location>
        <begin position="89"/>
        <end position="155"/>
    </location>
</feature>
<dbReference type="RefSeq" id="WP_085051260.1">
    <property type="nucleotide sequence ID" value="NZ_LNQR01000028.1"/>
</dbReference>
<sequence length="220" mass="24176">METNVKLEAPETDLPAADSSLPSQTTLVHQDSDTLADPQEENTHPKYVCSICKSIDEDEELAAFRDENPNTYNAVKKMLSIVLSELETDNTTDNNKSPEVIVPEIIVNEEDDVNDKTGDTQASTETQAEPGQTVGVPSVQVTPTAKLTPPQVQNIDRYAVPPRTVSNAARPTGSDDTFTASEIHNFYKDVVRGRYKGREKEADALESRIFRAVKEGRVTA</sequence>
<evidence type="ECO:0000256" key="1">
    <source>
        <dbReference type="SAM" id="MobiDB-lite"/>
    </source>
</evidence>
<protein>
    <submittedName>
        <fullName evidence="2">Uncharacterized protein</fullName>
    </submittedName>
</protein>
<dbReference type="Proteomes" id="UP000060487">
    <property type="component" value="Unassembled WGS sequence"/>
</dbReference>
<proteinExistence type="predicted"/>
<accession>A0ABR5SJ77</accession>
<keyword evidence="3" id="KW-1185">Reference proteome</keyword>
<feature type="compositionally biased region" description="Polar residues" evidence="1">
    <location>
        <begin position="139"/>
        <end position="154"/>
    </location>
</feature>
<comment type="caution">
    <text evidence="2">The sequence shown here is derived from an EMBL/GenBank/DDBJ whole genome shotgun (WGS) entry which is preliminary data.</text>
</comment>
<reference evidence="2 3" key="1">
    <citation type="submission" date="2015-11" db="EMBL/GenBank/DDBJ databases">
        <authorList>
            <person name="Lin W."/>
        </authorList>
    </citation>
    <scope>NUCLEOTIDE SEQUENCE [LARGE SCALE GENOMIC DNA]</scope>
    <source>
        <strain evidence="2 3">HCH-1</strain>
    </source>
</reference>
<name>A0ABR5SJ77_9BACT</name>
<evidence type="ECO:0000313" key="2">
    <source>
        <dbReference type="EMBL" id="KWT91832.1"/>
    </source>
</evidence>
<organism evidence="2 3">
    <name type="scientific">Candidatus Magnetominusculus xianensis</name>
    <dbReference type="NCBI Taxonomy" id="1748249"/>
    <lineage>
        <taxon>Bacteria</taxon>
        <taxon>Pseudomonadati</taxon>
        <taxon>Nitrospirota</taxon>
        <taxon>Nitrospiria</taxon>
        <taxon>Nitrospirales</taxon>
        <taxon>Nitrospiraceae</taxon>
        <taxon>Candidatus Magnetominusculus</taxon>
    </lineage>
</organism>
<gene>
    <name evidence="2" type="ORF">ASN18_0734</name>
</gene>
<evidence type="ECO:0000313" key="3">
    <source>
        <dbReference type="Proteomes" id="UP000060487"/>
    </source>
</evidence>
<feature type="compositionally biased region" description="Polar residues" evidence="1">
    <location>
        <begin position="20"/>
        <end position="29"/>
    </location>
</feature>
<dbReference type="EMBL" id="LNQR01000028">
    <property type="protein sequence ID" value="KWT91832.1"/>
    <property type="molecule type" value="Genomic_DNA"/>
</dbReference>
<feature type="compositionally biased region" description="Polar residues" evidence="1">
    <location>
        <begin position="119"/>
        <end position="130"/>
    </location>
</feature>